<name>A0A9N9EHH5_9GLOM</name>
<sequence length="57" mass="6088">MLYAKKYLQTVITKIDYLQIPVIGSASSEEGGASHQNSGIGKKFVQNGNADTLFVGV</sequence>
<proteinExistence type="predicted"/>
<organism evidence="2 3">
    <name type="scientific">Acaulospora morrowiae</name>
    <dbReference type="NCBI Taxonomy" id="94023"/>
    <lineage>
        <taxon>Eukaryota</taxon>
        <taxon>Fungi</taxon>
        <taxon>Fungi incertae sedis</taxon>
        <taxon>Mucoromycota</taxon>
        <taxon>Glomeromycotina</taxon>
        <taxon>Glomeromycetes</taxon>
        <taxon>Diversisporales</taxon>
        <taxon>Acaulosporaceae</taxon>
        <taxon>Acaulospora</taxon>
    </lineage>
</organism>
<accession>A0A9N9EHH5</accession>
<comment type="caution">
    <text evidence="2">The sequence shown here is derived from an EMBL/GenBank/DDBJ whole genome shotgun (WGS) entry which is preliminary data.</text>
</comment>
<reference evidence="2" key="1">
    <citation type="submission" date="2021-06" db="EMBL/GenBank/DDBJ databases">
        <authorList>
            <person name="Kallberg Y."/>
            <person name="Tangrot J."/>
            <person name="Rosling A."/>
        </authorList>
    </citation>
    <scope>NUCLEOTIDE SEQUENCE</scope>
    <source>
        <strain evidence="2">CL551</strain>
    </source>
</reference>
<gene>
    <name evidence="2" type="ORF">AMORRO_LOCUS11199</name>
</gene>
<dbReference type="EMBL" id="CAJVPV010013726">
    <property type="protein sequence ID" value="CAG8679913.1"/>
    <property type="molecule type" value="Genomic_DNA"/>
</dbReference>
<evidence type="ECO:0000313" key="3">
    <source>
        <dbReference type="Proteomes" id="UP000789342"/>
    </source>
</evidence>
<keyword evidence="3" id="KW-1185">Reference proteome</keyword>
<dbReference type="AlphaFoldDB" id="A0A9N9EHH5"/>
<dbReference type="Proteomes" id="UP000789342">
    <property type="component" value="Unassembled WGS sequence"/>
</dbReference>
<evidence type="ECO:0000256" key="1">
    <source>
        <dbReference type="SAM" id="MobiDB-lite"/>
    </source>
</evidence>
<evidence type="ECO:0000313" key="2">
    <source>
        <dbReference type="EMBL" id="CAG8679913.1"/>
    </source>
</evidence>
<protein>
    <submittedName>
        <fullName evidence="2">1968_t:CDS:1</fullName>
    </submittedName>
</protein>
<feature type="region of interest" description="Disordered" evidence="1">
    <location>
        <begin position="27"/>
        <end position="57"/>
    </location>
</feature>